<evidence type="ECO:0000313" key="4">
    <source>
        <dbReference type="Proteomes" id="UP000800041"/>
    </source>
</evidence>
<dbReference type="PANTHER" id="PTHR47284">
    <property type="entry name" value="FATTY-ACID-BINDING PROTEIN 2"/>
    <property type="match status" value="1"/>
</dbReference>
<sequence>MNITPVVRILPRRPRLQCLHAARKPITPRHHLIRSQSLQCYVSTKDDSPSSNNNDKKAASKNETHYARMLGDWSEDVEKPIRNPLDRINNGRQFDAFRKASIGRMKMYMAGMIACIAMTFLLTKMTPIEDIEAVHLQKKKNEESARRRGNVVERTDASDEANDRFQGKKVVVAPGGAKLVAHDERSGRDIELIHTGTSTLPHFPKTIRLPVSGFGNEEDCEYTLLGLGVRTVSFLGIEVYVVGLYVQTSSLAALQARLVKLINPIGSALIPGEKAELRKRLLDPEASAQVWNTLLTEKDTAFNTAVRVVPVKNTDFGHLRDGWVRGITAKAKEAEQKGELSPADDTFGAANKEFQGLFRGRGKAPKGSVLILARDSKGALDLLYQEKADKSEVVHLGAIGDERIARYIWLGYLGGKNVSSEPARKSVVDGVLDLVERPVGTIETKVD</sequence>
<keyword evidence="4" id="KW-1185">Reference proteome</keyword>
<feature type="region of interest" description="Disordered" evidence="1">
    <location>
        <begin position="139"/>
        <end position="159"/>
    </location>
</feature>
<dbReference type="AlphaFoldDB" id="A0A6G1H141"/>
<evidence type="ECO:0000256" key="1">
    <source>
        <dbReference type="SAM" id="MobiDB-lite"/>
    </source>
</evidence>
<dbReference type="Gene3D" id="3.50.70.10">
    <property type="match status" value="1"/>
</dbReference>
<dbReference type="SUPFAM" id="SSF54626">
    <property type="entry name" value="Chalcone isomerase"/>
    <property type="match status" value="1"/>
</dbReference>
<dbReference type="Proteomes" id="UP000800041">
    <property type="component" value="Unassembled WGS sequence"/>
</dbReference>
<feature type="region of interest" description="Disordered" evidence="1">
    <location>
        <begin position="43"/>
        <end position="63"/>
    </location>
</feature>
<reference evidence="3" key="1">
    <citation type="journal article" date="2020" name="Stud. Mycol.">
        <title>101 Dothideomycetes genomes: a test case for predicting lifestyles and emergence of pathogens.</title>
        <authorList>
            <person name="Haridas S."/>
            <person name="Albert R."/>
            <person name="Binder M."/>
            <person name="Bloem J."/>
            <person name="Labutti K."/>
            <person name="Salamov A."/>
            <person name="Andreopoulos B."/>
            <person name="Baker S."/>
            <person name="Barry K."/>
            <person name="Bills G."/>
            <person name="Bluhm B."/>
            <person name="Cannon C."/>
            <person name="Castanera R."/>
            <person name="Culley D."/>
            <person name="Daum C."/>
            <person name="Ezra D."/>
            <person name="Gonzalez J."/>
            <person name="Henrissat B."/>
            <person name="Kuo A."/>
            <person name="Liang C."/>
            <person name="Lipzen A."/>
            <person name="Lutzoni F."/>
            <person name="Magnuson J."/>
            <person name="Mondo S."/>
            <person name="Nolan M."/>
            <person name="Ohm R."/>
            <person name="Pangilinan J."/>
            <person name="Park H.-J."/>
            <person name="Ramirez L."/>
            <person name="Alfaro M."/>
            <person name="Sun H."/>
            <person name="Tritt A."/>
            <person name="Yoshinaga Y."/>
            <person name="Zwiers L.-H."/>
            <person name="Turgeon B."/>
            <person name="Goodwin S."/>
            <person name="Spatafora J."/>
            <person name="Crous P."/>
            <person name="Grigoriev I."/>
        </authorList>
    </citation>
    <scope>NUCLEOTIDE SEQUENCE</scope>
    <source>
        <strain evidence="3">CBS 113979</strain>
    </source>
</reference>
<accession>A0A6G1H141</accession>
<keyword evidence="3" id="KW-0413">Isomerase</keyword>
<dbReference type="PANTHER" id="PTHR47284:SF3">
    <property type="entry name" value="FATTY-ACID-BINDING PROTEIN 2"/>
    <property type="match status" value="1"/>
</dbReference>
<dbReference type="Pfam" id="PF16035">
    <property type="entry name" value="Chalcone_2"/>
    <property type="match status" value="1"/>
</dbReference>
<dbReference type="InterPro" id="IPR016088">
    <property type="entry name" value="Chalcone_isomerase_3-sand"/>
</dbReference>
<dbReference type="EMBL" id="ML977155">
    <property type="protein sequence ID" value="KAF1986719.1"/>
    <property type="molecule type" value="Genomic_DNA"/>
</dbReference>
<dbReference type="InterPro" id="IPR016087">
    <property type="entry name" value="Chalcone_isomerase"/>
</dbReference>
<dbReference type="InterPro" id="IPR036298">
    <property type="entry name" value="Chalcone_isomerase_sf"/>
</dbReference>
<protein>
    <submittedName>
        <fullName evidence="3">Chalcone isomerase</fullName>
    </submittedName>
</protein>
<gene>
    <name evidence="3" type="ORF">K402DRAFT_393343</name>
</gene>
<dbReference type="GO" id="GO:0016872">
    <property type="term" value="F:intramolecular lyase activity"/>
    <property type="evidence" value="ECO:0007669"/>
    <property type="project" value="InterPro"/>
</dbReference>
<dbReference type="OrthoDB" id="18193at2759"/>
<feature type="domain" description="Chalcone isomerase" evidence="2">
    <location>
        <begin position="221"/>
        <end position="428"/>
    </location>
</feature>
<feature type="compositionally biased region" description="Basic and acidic residues" evidence="1">
    <location>
        <begin position="44"/>
        <end position="63"/>
    </location>
</feature>
<evidence type="ECO:0000259" key="2">
    <source>
        <dbReference type="Pfam" id="PF16035"/>
    </source>
</evidence>
<evidence type="ECO:0000313" key="3">
    <source>
        <dbReference type="EMBL" id="KAF1986719.1"/>
    </source>
</evidence>
<organism evidence="3 4">
    <name type="scientific">Aulographum hederae CBS 113979</name>
    <dbReference type="NCBI Taxonomy" id="1176131"/>
    <lineage>
        <taxon>Eukaryota</taxon>
        <taxon>Fungi</taxon>
        <taxon>Dikarya</taxon>
        <taxon>Ascomycota</taxon>
        <taxon>Pezizomycotina</taxon>
        <taxon>Dothideomycetes</taxon>
        <taxon>Pleosporomycetidae</taxon>
        <taxon>Aulographales</taxon>
        <taxon>Aulographaceae</taxon>
    </lineage>
</organism>
<name>A0A6G1H141_9PEZI</name>
<proteinExistence type="predicted"/>